<evidence type="ECO:0000313" key="2">
    <source>
        <dbReference type="Proteomes" id="UP000615326"/>
    </source>
</evidence>
<organism evidence="1 2">
    <name type="scientific">Acetobacter fallax</name>
    <dbReference type="NCBI Taxonomy" id="1737473"/>
    <lineage>
        <taxon>Bacteria</taxon>
        <taxon>Pseudomonadati</taxon>
        <taxon>Pseudomonadota</taxon>
        <taxon>Alphaproteobacteria</taxon>
        <taxon>Acetobacterales</taxon>
        <taxon>Acetobacteraceae</taxon>
        <taxon>Acetobacter</taxon>
    </lineage>
</organism>
<reference evidence="1 2" key="1">
    <citation type="journal article" date="2020" name="Int. J. Syst. Evol. Microbiol.">
        <title>Novel acetic acid bacteria from cider fermentations: Acetobacter conturbans sp. nov. and Acetobacter fallax sp. nov.</title>
        <authorList>
            <person name="Sombolestani A.S."/>
            <person name="Cleenwerck I."/>
            <person name="Cnockaert M."/>
            <person name="Borremans W."/>
            <person name="Wieme A.D."/>
            <person name="De Vuyst L."/>
            <person name="Vandamme P."/>
        </authorList>
    </citation>
    <scope>NUCLEOTIDE SEQUENCE [LARGE SCALE GENOMIC DNA]</scope>
    <source>
        <strain evidence="1 2">LMG 1637</strain>
    </source>
</reference>
<evidence type="ECO:0000313" key="1">
    <source>
        <dbReference type="EMBL" id="NHO33917.1"/>
    </source>
</evidence>
<gene>
    <name evidence="1" type="ORF">GOB84_15440</name>
</gene>
<proteinExistence type="predicted"/>
<comment type="caution">
    <text evidence="1">The sequence shown here is derived from an EMBL/GenBank/DDBJ whole genome shotgun (WGS) entry which is preliminary data.</text>
</comment>
<protein>
    <submittedName>
        <fullName evidence="1">DUF3175 domain-containing protein</fullName>
    </submittedName>
</protein>
<dbReference type="EMBL" id="WOSW01000044">
    <property type="protein sequence ID" value="NHO33917.1"/>
    <property type="molecule type" value="Genomic_DNA"/>
</dbReference>
<keyword evidence="2" id="KW-1185">Reference proteome</keyword>
<accession>A0ABX0KJ49</accession>
<name>A0ABX0KJ49_9PROT</name>
<dbReference type="Proteomes" id="UP000615326">
    <property type="component" value="Unassembled WGS sequence"/>
</dbReference>
<sequence>MSMLVFYINWAGHSLSP</sequence>